<keyword evidence="1" id="KW-0723">Serine/threonine-protein kinase</keyword>
<dbReference type="InterPro" id="IPR050267">
    <property type="entry name" value="Anti-sigma-factor_SerPK"/>
</dbReference>
<keyword evidence="5" id="KW-1185">Reference proteome</keyword>
<keyword evidence="4" id="KW-0067">ATP-binding</keyword>
<dbReference type="EMBL" id="JAVRET010000036">
    <property type="protein sequence ID" value="MDT0410678.1"/>
    <property type="molecule type" value="Genomic_DNA"/>
</dbReference>
<dbReference type="PANTHER" id="PTHR35526:SF3">
    <property type="entry name" value="ANTI-SIGMA-F FACTOR RSBW"/>
    <property type="match status" value="1"/>
</dbReference>
<dbReference type="SUPFAM" id="SSF55874">
    <property type="entry name" value="ATPase domain of HSP90 chaperone/DNA topoisomerase II/histidine kinase"/>
    <property type="match status" value="1"/>
</dbReference>
<dbReference type="Pfam" id="PF13581">
    <property type="entry name" value="HATPase_c_2"/>
    <property type="match status" value="1"/>
</dbReference>
<evidence type="ECO:0000256" key="1">
    <source>
        <dbReference type="ARBA" id="ARBA00022527"/>
    </source>
</evidence>
<name>A0ABU2R1W7_9ACTN</name>
<dbReference type="Proteomes" id="UP001183610">
    <property type="component" value="Unassembled WGS sequence"/>
</dbReference>
<protein>
    <submittedName>
        <fullName evidence="4">ATP-binding protein</fullName>
    </submittedName>
</protein>
<accession>A0ABU2R1W7</accession>
<evidence type="ECO:0000313" key="4">
    <source>
        <dbReference type="EMBL" id="MDT0410678.1"/>
    </source>
</evidence>
<feature type="domain" description="Histidine kinase/HSP90-like ATPase" evidence="3">
    <location>
        <begin position="28"/>
        <end position="128"/>
    </location>
</feature>
<dbReference type="InterPro" id="IPR036890">
    <property type="entry name" value="HATPase_C_sf"/>
</dbReference>
<dbReference type="RefSeq" id="WP_010261803.1">
    <property type="nucleotide sequence ID" value="NZ_JAVRET010000036.1"/>
</dbReference>
<organism evidence="4 5">
    <name type="scientific">Streptomyces evansiae</name>
    <dbReference type="NCBI Taxonomy" id="3075535"/>
    <lineage>
        <taxon>Bacteria</taxon>
        <taxon>Bacillati</taxon>
        <taxon>Actinomycetota</taxon>
        <taxon>Actinomycetes</taxon>
        <taxon>Kitasatosporales</taxon>
        <taxon>Streptomycetaceae</taxon>
        <taxon>Streptomyces</taxon>
    </lineage>
</organism>
<dbReference type="PANTHER" id="PTHR35526">
    <property type="entry name" value="ANTI-SIGMA-F FACTOR RSBW-RELATED"/>
    <property type="match status" value="1"/>
</dbReference>
<evidence type="ECO:0000256" key="2">
    <source>
        <dbReference type="SAM" id="MobiDB-lite"/>
    </source>
</evidence>
<keyword evidence="4" id="KW-0547">Nucleotide-binding</keyword>
<evidence type="ECO:0000313" key="5">
    <source>
        <dbReference type="Proteomes" id="UP001183610"/>
    </source>
</evidence>
<feature type="region of interest" description="Disordered" evidence="2">
    <location>
        <begin position="1"/>
        <end position="21"/>
    </location>
</feature>
<keyword evidence="1" id="KW-0808">Transferase</keyword>
<proteinExistence type="predicted"/>
<dbReference type="Gene3D" id="3.30.565.10">
    <property type="entry name" value="Histidine kinase-like ATPase, C-terminal domain"/>
    <property type="match status" value="1"/>
</dbReference>
<dbReference type="CDD" id="cd16936">
    <property type="entry name" value="HATPase_RsbW-like"/>
    <property type="match status" value="1"/>
</dbReference>
<reference evidence="5" key="1">
    <citation type="submission" date="2023-07" db="EMBL/GenBank/DDBJ databases">
        <title>30 novel species of actinomycetes from the DSMZ collection.</title>
        <authorList>
            <person name="Nouioui I."/>
        </authorList>
    </citation>
    <scope>NUCLEOTIDE SEQUENCE [LARGE SCALE GENOMIC DNA]</scope>
    <source>
        <strain evidence="5">DSM 41979</strain>
    </source>
</reference>
<keyword evidence="1" id="KW-0418">Kinase</keyword>
<dbReference type="GO" id="GO:0005524">
    <property type="term" value="F:ATP binding"/>
    <property type="evidence" value="ECO:0007669"/>
    <property type="project" value="UniProtKB-KW"/>
</dbReference>
<sequence>MPQRETLLNHHPVGASGVGPPACHEILPRTEESAEAARRLVRHALAAWGCRSLSGPATLVVSELVANAVAHACGEVVRVAVTRREGGGIEIAVSDSSRARPVRRTPAPDALTGRGLLLVAAFAERWGTEPKPWGKRVWAEVRA</sequence>
<comment type="caution">
    <text evidence="4">The sequence shown here is derived from an EMBL/GenBank/DDBJ whole genome shotgun (WGS) entry which is preliminary data.</text>
</comment>
<dbReference type="InterPro" id="IPR003594">
    <property type="entry name" value="HATPase_dom"/>
</dbReference>
<gene>
    <name evidence="4" type="ORF">RM698_16655</name>
</gene>
<evidence type="ECO:0000259" key="3">
    <source>
        <dbReference type="Pfam" id="PF13581"/>
    </source>
</evidence>